<organism evidence="3 4">
    <name type="scientific">Holothuria leucospilota</name>
    <name type="common">Black long sea cucumber</name>
    <name type="synonym">Mertensiothuria leucospilota</name>
    <dbReference type="NCBI Taxonomy" id="206669"/>
    <lineage>
        <taxon>Eukaryota</taxon>
        <taxon>Metazoa</taxon>
        <taxon>Echinodermata</taxon>
        <taxon>Eleutherozoa</taxon>
        <taxon>Echinozoa</taxon>
        <taxon>Holothuroidea</taxon>
        <taxon>Aspidochirotacea</taxon>
        <taxon>Aspidochirotida</taxon>
        <taxon>Holothuriidae</taxon>
        <taxon>Holothuria</taxon>
    </lineage>
</organism>
<comment type="caution">
    <text evidence="3">The sequence shown here is derived from an EMBL/GenBank/DDBJ whole genome shotgun (WGS) entry which is preliminary data.</text>
</comment>
<dbReference type="InterPro" id="IPR026906">
    <property type="entry name" value="LRR_5"/>
</dbReference>
<dbReference type="PANTHER" id="PTHR24369:SF211">
    <property type="entry name" value="LEUCINE-RICH REPEAT-CONTAINING PROTEIN 15-LIKE"/>
    <property type="match status" value="1"/>
</dbReference>
<sequence length="221" mass="24881">MPAGKHNSSFLELVVREYLRKLNRMGVSTAMVTTTSSTVISLIIISTTVVTIHGSIMETKDGKDACDVCPCVLYDQGIYVDCSSRNLKTVPKNIPEASFVIDLNNNSLEYIPQNAFSNATKLKCLFLAKNQIRELPESLLANNTEIRQIRLSYNMLQELPESIFASNGELKTIEVLHNILEKLPEKVFAYPNNLELINLEDNRLEHLPHNIFFNAPTLKTL</sequence>
<evidence type="ECO:0000256" key="1">
    <source>
        <dbReference type="ARBA" id="ARBA00022614"/>
    </source>
</evidence>
<dbReference type="Pfam" id="PF13306">
    <property type="entry name" value="LRR_5"/>
    <property type="match status" value="1"/>
</dbReference>
<dbReference type="PANTHER" id="PTHR24369">
    <property type="entry name" value="ANTIGEN BSP, PUTATIVE-RELATED"/>
    <property type="match status" value="1"/>
</dbReference>
<dbReference type="Proteomes" id="UP001152320">
    <property type="component" value="Chromosome 2"/>
</dbReference>
<dbReference type="SMART" id="SM00369">
    <property type="entry name" value="LRR_TYP"/>
    <property type="match status" value="4"/>
</dbReference>
<keyword evidence="1" id="KW-0433">Leucine-rich repeat</keyword>
<keyword evidence="2" id="KW-0677">Repeat</keyword>
<evidence type="ECO:0000313" key="3">
    <source>
        <dbReference type="EMBL" id="KAJ8047423.1"/>
    </source>
</evidence>
<dbReference type="EMBL" id="JAIZAY010000002">
    <property type="protein sequence ID" value="KAJ8047423.1"/>
    <property type="molecule type" value="Genomic_DNA"/>
</dbReference>
<dbReference type="InterPro" id="IPR003591">
    <property type="entry name" value="Leu-rich_rpt_typical-subtyp"/>
</dbReference>
<evidence type="ECO:0000313" key="4">
    <source>
        <dbReference type="Proteomes" id="UP001152320"/>
    </source>
</evidence>
<proteinExistence type="predicted"/>
<evidence type="ECO:0000256" key="2">
    <source>
        <dbReference type="ARBA" id="ARBA00022737"/>
    </source>
</evidence>
<dbReference type="SUPFAM" id="SSF52058">
    <property type="entry name" value="L domain-like"/>
    <property type="match status" value="1"/>
</dbReference>
<dbReference type="InterPro" id="IPR032675">
    <property type="entry name" value="LRR_dom_sf"/>
</dbReference>
<dbReference type="Gene3D" id="3.80.10.10">
    <property type="entry name" value="Ribonuclease Inhibitor"/>
    <property type="match status" value="1"/>
</dbReference>
<dbReference type="OrthoDB" id="1394818at2759"/>
<name>A0A9Q1CMF2_HOLLE</name>
<accession>A0A9Q1CMF2</accession>
<dbReference type="GO" id="GO:0005886">
    <property type="term" value="C:plasma membrane"/>
    <property type="evidence" value="ECO:0007669"/>
    <property type="project" value="TreeGrafter"/>
</dbReference>
<protein>
    <submittedName>
        <fullName evidence="3">Slit-like 1 protein</fullName>
    </submittedName>
</protein>
<dbReference type="AlphaFoldDB" id="A0A9Q1CMF2"/>
<dbReference type="InterPro" id="IPR050541">
    <property type="entry name" value="LRR_TM_domain-containing"/>
</dbReference>
<keyword evidence="4" id="KW-1185">Reference proteome</keyword>
<reference evidence="3" key="1">
    <citation type="submission" date="2021-10" db="EMBL/GenBank/DDBJ databases">
        <title>Tropical sea cucumber genome reveals ecological adaptation and Cuvierian tubules defense mechanism.</title>
        <authorList>
            <person name="Chen T."/>
        </authorList>
    </citation>
    <scope>NUCLEOTIDE SEQUENCE</scope>
    <source>
        <strain evidence="3">Nanhai2018</strain>
        <tissue evidence="3">Muscle</tissue>
    </source>
</reference>
<gene>
    <name evidence="3" type="ORF">HOLleu_06414</name>
</gene>